<reference evidence="2" key="1">
    <citation type="journal article" date="2023" name="Front. Plant Sci.">
        <title>Chromosomal-level genome assembly of Melastoma candidum provides insights into trichome evolution.</title>
        <authorList>
            <person name="Zhong Y."/>
            <person name="Wu W."/>
            <person name="Sun C."/>
            <person name="Zou P."/>
            <person name="Liu Y."/>
            <person name="Dai S."/>
            <person name="Zhou R."/>
        </authorList>
    </citation>
    <scope>NUCLEOTIDE SEQUENCE [LARGE SCALE GENOMIC DNA]</scope>
</reference>
<sequence>MDYSLAALKVMIFQLREADPANASPNSHSLSLGGILFQRAWLQGVLVSVLGDDRLILDDGTGVVELSLSGEFRLRDWRVGMYVMVVGGCFVRPDEDCPLIKVHKMVDLSAFPDREAMWYLEVIEAYRLFYKRIMED</sequence>
<dbReference type="Proteomes" id="UP001057402">
    <property type="component" value="Chromosome 6"/>
</dbReference>
<proteinExistence type="predicted"/>
<gene>
    <name evidence="1" type="ORF">MLD38_023249</name>
</gene>
<protein>
    <submittedName>
        <fullName evidence="1">Uncharacterized protein</fullName>
    </submittedName>
</protein>
<name>A0ACB9QQU5_9MYRT</name>
<evidence type="ECO:0000313" key="2">
    <source>
        <dbReference type="Proteomes" id="UP001057402"/>
    </source>
</evidence>
<dbReference type="EMBL" id="CM042885">
    <property type="protein sequence ID" value="KAI4367519.1"/>
    <property type="molecule type" value="Genomic_DNA"/>
</dbReference>
<evidence type="ECO:0000313" key="1">
    <source>
        <dbReference type="EMBL" id="KAI4367519.1"/>
    </source>
</evidence>
<keyword evidence="2" id="KW-1185">Reference proteome</keyword>
<accession>A0ACB9QQU5</accession>
<comment type="caution">
    <text evidence="1">The sequence shown here is derived from an EMBL/GenBank/DDBJ whole genome shotgun (WGS) entry which is preliminary data.</text>
</comment>
<organism evidence="1 2">
    <name type="scientific">Melastoma candidum</name>
    <dbReference type="NCBI Taxonomy" id="119954"/>
    <lineage>
        <taxon>Eukaryota</taxon>
        <taxon>Viridiplantae</taxon>
        <taxon>Streptophyta</taxon>
        <taxon>Embryophyta</taxon>
        <taxon>Tracheophyta</taxon>
        <taxon>Spermatophyta</taxon>
        <taxon>Magnoliopsida</taxon>
        <taxon>eudicotyledons</taxon>
        <taxon>Gunneridae</taxon>
        <taxon>Pentapetalae</taxon>
        <taxon>rosids</taxon>
        <taxon>malvids</taxon>
        <taxon>Myrtales</taxon>
        <taxon>Melastomataceae</taxon>
        <taxon>Melastomatoideae</taxon>
        <taxon>Melastomateae</taxon>
        <taxon>Melastoma</taxon>
    </lineage>
</organism>